<organism evidence="2 3">
    <name type="scientific">Magallana gigas</name>
    <name type="common">Pacific oyster</name>
    <name type="synonym">Crassostrea gigas</name>
    <dbReference type="NCBI Taxonomy" id="29159"/>
    <lineage>
        <taxon>Eukaryota</taxon>
        <taxon>Metazoa</taxon>
        <taxon>Spiralia</taxon>
        <taxon>Lophotrochozoa</taxon>
        <taxon>Mollusca</taxon>
        <taxon>Bivalvia</taxon>
        <taxon>Autobranchia</taxon>
        <taxon>Pteriomorphia</taxon>
        <taxon>Ostreida</taxon>
        <taxon>Ostreoidea</taxon>
        <taxon>Ostreidae</taxon>
        <taxon>Magallana</taxon>
    </lineage>
</organism>
<reference evidence="2" key="1">
    <citation type="submission" date="2022-08" db="UniProtKB">
        <authorList>
            <consortium name="EnsemblMetazoa"/>
        </authorList>
    </citation>
    <scope>IDENTIFICATION</scope>
    <source>
        <strain evidence="2">05x7-T-G4-1.051#20</strain>
    </source>
</reference>
<dbReference type="AlphaFoldDB" id="A0A8W8KCX7"/>
<keyword evidence="1" id="KW-0812">Transmembrane</keyword>
<feature type="transmembrane region" description="Helical" evidence="1">
    <location>
        <begin position="106"/>
        <end position="128"/>
    </location>
</feature>
<keyword evidence="1" id="KW-0472">Membrane</keyword>
<sequence>MYCCTGYYLTEYGCQECIGSFGLNCSLPCLSGYFGPRCTLHCQCVKDKCDAKFGCPKVLADKDKTSLEISTGIKTTMKNFKITASSQLVSLNSTSENFFQKLSLKYWVLICSTAFAVVSVAIGCFIFVKIKAKRKRRRSQNDFKSEMELKEFFDNATKISSSGYVYRKLP</sequence>
<evidence type="ECO:0000256" key="1">
    <source>
        <dbReference type="SAM" id="Phobius"/>
    </source>
</evidence>
<dbReference type="Proteomes" id="UP000005408">
    <property type="component" value="Unassembled WGS sequence"/>
</dbReference>
<proteinExistence type="predicted"/>
<dbReference type="EnsemblMetazoa" id="G22666.1">
    <property type="protein sequence ID" value="G22666.1:cds"/>
    <property type="gene ID" value="G22666"/>
</dbReference>
<protein>
    <submittedName>
        <fullName evidence="2">Uncharacterized protein</fullName>
    </submittedName>
</protein>
<keyword evidence="3" id="KW-1185">Reference proteome</keyword>
<keyword evidence="1" id="KW-1133">Transmembrane helix</keyword>
<name>A0A8W8KCX7_MAGGI</name>
<evidence type="ECO:0000313" key="3">
    <source>
        <dbReference type="Proteomes" id="UP000005408"/>
    </source>
</evidence>
<accession>A0A8W8KCX7</accession>
<evidence type="ECO:0000313" key="2">
    <source>
        <dbReference type="EnsemblMetazoa" id="G22666.1:cds"/>
    </source>
</evidence>